<feature type="binding site" evidence="14">
    <location>
        <position position="89"/>
    </location>
    <ligand>
        <name>Zn(2+)</name>
        <dbReference type="ChEBI" id="CHEBI:29105"/>
        <note>catalytic</note>
    </ligand>
</feature>
<evidence type="ECO:0000256" key="11">
    <source>
        <dbReference type="ARBA" id="ARBA00049558"/>
    </source>
</evidence>
<reference evidence="17 18" key="1">
    <citation type="submission" date="2018-08" db="EMBL/GenBank/DDBJ databases">
        <title>Salinimonas sediminis sp. nov., a piezophilic bacterium isolated from a deep-sea sediment sample from the New Britain Trench.</title>
        <authorList>
            <person name="Cao J."/>
        </authorList>
    </citation>
    <scope>NUCLEOTIDE SEQUENCE [LARGE SCALE GENOMIC DNA]</scope>
    <source>
        <strain evidence="17 18">N102</strain>
    </source>
</reference>
<dbReference type="OrthoDB" id="9795347at2"/>
<feature type="binding site" evidence="14">
    <location>
        <position position="56"/>
    </location>
    <ligand>
        <name>Zn(2+)</name>
        <dbReference type="ChEBI" id="CHEBI:29105"/>
        <note>catalytic</note>
    </ligand>
</feature>
<organism evidence="17 18">
    <name type="scientific">Salinimonas sediminis</name>
    <dbReference type="NCBI Taxonomy" id="2303538"/>
    <lineage>
        <taxon>Bacteria</taxon>
        <taxon>Pseudomonadati</taxon>
        <taxon>Pseudomonadota</taxon>
        <taxon>Gammaproteobacteria</taxon>
        <taxon>Alteromonadales</taxon>
        <taxon>Alteromonadaceae</taxon>
        <taxon>Alteromonas/Salinimonas group</taxon>
        <taxon>Salinimonas</taxon>
    </lineage>
</organism>
<dbReference type="InterPro" id="IPR016192">
    <property type="entry name" value="APOBEC/CMP_deaminase_Zn-bd"/>
</dbReference>
<evidence type="ECO:0000256" key="4">
    <source>
        <dbReference type="ARBA" id="ARBA00012783"/>
    </source>
</evidence>
<dbReference type="FunFam" id="3.40.140.10:FF:000008">
    <property type="entry name" value="Cytidine deaminase"/>
    <property type="match status" value="1"/>
</dbReference>
<protein>
    <recommendedName>
        <fullName evidence="5 15">Cytidine deaminase</fullName>
        <ecNumber evidence="4 15">3.5.4.5</ecNumber>
    </recommendedName>
    <alternativeName>
        <fullName evidence="9 15">Cytidine aminohydrolase</fullName>
    </alternativeName>
</protein>
<evidence type="ECO:0000256" key="2">
    <source>
        <dbReference type="ARBA" id="ARBA00003949"/>
    </source>
</evidence>
<dbReference type="PANTHER" id="PTHR11644">
    <property type="entry name" value="CYTIDINE DEAMINASE"/>
    <property type="match status" value="1"/>
</dbReference>
<evidence type="ECO:0000256" key="12">
    <source>
        <dbReference type="PIRSR" id="PIRSR606262-1"/>
    </source>
</evidence>
<dbReference type="GO" id="GO:0008270">
    <property type="term" value="F:zinc ion binding"/>
    <property type="evidence" value="ECO:0007669"/>
    <property type="project" value="UniProtKB-UniRule"/>
</dbReference>
<dbReference type="GO" id="GO:0004126">
    <property type="term" value="F:cytidine deaminase activity"/>
    <property type="evidence" value="ECO:0007669"/>
    <property type="project" value="UniProtKB-UniRule"/>
</dbReference>
<dbReference type="InterPro" id="IPR006262">
    <property type="entry name" value="Cyt_deam_tetra"/>
</dbReference>
<feature type="active site" description="Proton donor" evidence="12">
    <location>
        <position position="58"/>
    </location>
</feature>
<dbReference type="GO" id="GO:0005829">
    <property type="term" value="C:cytosol"/>
    <property type="evidence" value="ECO:0007669"/>
    <property type="project" value="TreeGrafter"/>
</dbReference>
<dbReference type="InterPro" id="IPR050202">
    <property type="entry name" value="Cyt/Deoxycyt_deaminase"/>
</dbReference>
<dbReference type="GO" id="GO:0055086">
    <property type="term" value="P:nucleobase-containing small molecule metabolic process"/>
    <property type="evidence" value="ECO:0007669"/>
    <property type="project" value="UniProtKB-ARBA"/>
</dbReference>
<comment type="catalytic activity">
    <reaction evidence="10 15">
        <text>2'-deoxycytidine + H2O + H(+) = 2'-deoxyuridine + NH4(+)</text>
        <dbReference type="Rhea" id="RHEA:13433"/>
        <dbReference type="ChEBI" id="CHEBI:15377"/>
        <dbReference type="ChEBI" id="CHEBI:15378"/>
        <dbReference type="ChEBI" id="CHEBI:15698"/>
        <dbReference type="ChEBI" id="CHEBI:16450"/>
        <dbReference type="ChEBI" id="CHEBI:28938"/>
        <dbReference type="EC" id="3.5.4.5"/>
    </reaction>
</comment>
<dbReference type="RefSeq" id="WP_108567000.1">
    <property type="nucleotide sequence ID" value="NZ_CP031769.1"/>
</dbReference>
<evidence type="ECO:0000256" key="13">
    <source>
        <dbReference type="PIRSR" id="PIRSR606262-2"/>
    </source>
</evidence>
<dbReference type="Proteomes" id="UP000262073">
    <property type="component" value="Chromosome"/>
</dbReference>
<dbReference type="EMBL" id="CP031769">
    <property type="protein sequence ID" value="AXR06456.1"/>
    <property type="molecule type" value="Genomic_DNA"/>
</dbReference>
<dbReference type="Pfam" id="PF00383">
    <property type="entry name" value="dCMP_cyt_deam_1"/>
    <property type="match status" value="1"/>
</dbReference>
<evidence type="ECO:0000313" key="17">
    <source>
        <dbReference type="EMBL" id="AXR06456.1"/>
    </source>
</evidence>
<feature type="binding site" evidence="13">
    <location>
        <begin position="45"/>
        <end position="51"/>
    </location>
    <ligand>
        <name>substrate</name>
    </ligand>
</feature>
<dbReference type="EC" id="3.5.4.5" evidence="4 15"/>
<comment type="function">
    <text evidence="2 15">This enzyme scavenges exogenous and endogenous cytidine and 2'-deoxycytidine for UMP synthesis.</text>
</comment>
<evidence type="ECO:0000256" key="15">
    <source>
        <dbReference type="RuleBase" id="RU364006"/>
    </source>
</evidence>
<keyword evidence="8 14" id="KW-0862">Zinc</keyword>
<feature type="binding site" evidence="14">
    <location>
        <position position="92"/>
    </location>
    <ligand>
        <name>Zn(2+)</name>
        <dbReference type="ChEBI" id="CHEBI:29105"/>
        <note>catalytic</note>
    </ligand>
</feature>
<sequence length="137" mass="14381">MDSKKLQQLIDLAYAAQANAHAPYSGFKVGAAVLSKHATTHAGCNVENAAYPLGQCAEATAIGNMICAGAEEIDAIVIASPNNEFCYPCGGCRQKIAEFAADSAQVIMVTKQGERNVLTMADLLPYAFRSADLASPQ</sequence>
<evidence type="ECO:0000256" key="6">
    <source>
        <dbReference type="ARBA" id="ARBA00022723"/>
    </source>
</evidence>
<comment type="similarity">
    <text evidence="3 15">Belongs to the cytidine and deoxycytidylate deaminase family.</text>
</comment>
<name>A0A346NLP9_9ALTE</name>
<proteinExistence type="inferred from homology"/>
<dbReference type="NCBIfam" id="TIGR01354">
    <property type="entry name" value="cyt_deam_tetra"/>
    <property type="match status" value="1"/>
</dbReference>
<accession>A0A346NLP9</accession>
<dbReference type="GO" id="GO:0072527">
    <property type="term" value="P:pyrimidine-containing compound metabolic process"/>
    <property type="evidence" value="ECO:0007669"/>
    <property type="project" value="UniProtKB-ARBA"/>
</dbReference>
<dbReference type="PROSITE" id="PS00903">
    <property type="entry name" value="CYT_DCMP_DEAMINASES_1"/>
    <property type="match status" value="1"/>
</dbReference>
<dbReference type="NCBIfam" id="NF004064">
    <property type="entry name" value="PRK05578.1"/>
    <property type="match status" value="1"/>
</dbReference>
<evidence type="ECO:0000256" key="14">
    <source>
        <dbReference type="PIRSR" id="PIRSR606262-3"/>
    </source>
</evidence>
<dbReference type="PROSITE" id="PS51747">
    <property type="entry name" value="CYT_DCMP_DEAMINASES_2"/>
    <property type="match status" value="1"/>
</dbReference>
<dbReference type="PANTHER" id="PTHR11644:SF2">
    <property type="entry name" value="CYTIDINE DEAMINASE"/>
    <property type="match status" value="1"/>
</dbReference>
<dbReference type="SUPFAM" id="SSF53927">
    <property type="entry name" value="Cytidine deaminase-like"/>
    <property type="match status" value="1"/>
</dbReference>
<keyword evidence="6 14" id="KW-0479">Metal-binding</keyword>
<dbReference type="KEGG" id="salm:D0Y50_08810"/>
<feature type="domain" description="CMP/dCMP-type deaminase" evidence="16">
    <location>
        <begin position="4"/>
        <end position="131"/>
    </location>
</feature>
<dbReference type="GO" id="GO:0042802">
    <property type="term" value="F:identical protein binding"/>
    <property type="evidence" value="ECO:0007669"/>
    <property type="project" value="UniProtKB-ARBA"/>
</dbReference>
<dbReference type="InterPro" id="IPR016193">
    <property type="entry name" value="Cytidine_deaminase-like"/>
</dbReference>
<dbReference type="AlphaFoldDB" id="A0A346NLP9"/>
<evidence type="ECO:0000256" key="3">
    <source>
        <dbReference type="ARBA" id="ARBA00006576"/>
    </source>
</evidence>
<dbReference type="InterPro" id="IPR002125">
    <property type="entry name" value="CMP_dCMP_dom"/>
</dbReference>
<evidence type="ECO:0000256" key="7">
    <source>
        <dbReference type="ARBA" id="ARBA00022801"/>
    </source>
</evidence>
<evidence type="ECO:0000256" key="5">
    <source>
        <dbReference type="ARBA" id="ARBA00018266"/>
    </source>
</evidence>
<evidence type="ECO:0000256" key="9">
    <source>
        <dbReference type="ARBA" id="ARBA00032005"/>
    </source>
</evidence>
<evidence type="ECO:0000259" key="16">
    <source>
        <dbReference type="PROSITE" id="PS51747"/>
    </source>
</evidence>
<keyword evidence="7 15" id="KW-0378">Hydrolase</keyword>
<evidence type="ECO:0000256" key="1">
    <source>
        <dbReference type="ARBA" id="ARBA00001947"/>
    </source>
</evidence>
<dbReference type="Gene3D" id="3.40.140.10">
    <property type="entry name" value="Cytidine Deaminase, domain 2"/>
    <property type="match status" value="1"/>
</dbReference>
<evidence type="ECO:0000256" key="8">
    <source>
        <dbReference type="ARBA" id="ARBA00022833"/>
    </source>
</evidence>
<dbReference type="CDD" id="cd01283">
    <property type="entry name" value="cytidine_deaminase"/>
    <property type="match status" value="1"/>
</dbReference>
<comment type="cofactor">
    <cofactor evidence="1 14 15">
        <name>Zn(2+)</name>
        <dbReference type="ChEBI" id="CHEBI:29105"/>
    </cofactor>
</comment>
<comment type="catalytic activity">
    <reaction evidence="11 15">
        <text>cytidine + H2O + H(+) = uridine + NH4(+)</text>
        <dbReference type="Rhea" id="RHEA:16069"/>
        <dbReference type="ChEBI" id="CHEBI:15377"/>
        <dbReference type="ChEBI" id="CHEBI:15378"/>
        <dbReference type="ChEBI" id="CHEBI:16704"/>
        <dbReference type="ChEBI" id="CHEBI:17562"/>
        <dbReference type="ChEBI" id="CHEBI:28938"/>
        <dbReference type="EC" id="3.5.4.5"/>
    </reaction>
</comment>
<evidence type="ECO:0000256" key="10">
    <source>
        <dbReference type="ARBA" id="ARBA00049252"/>
    </source>
</evidence>
<keyword evidence="18" id="KW-1185">Reference proteome</keyword>
<evidence type="ECO:0000313" key="18">
    <source>
        <dbReference type="Proteomes" id="UP000262073"/>
    </source>
</evidence>
<gene>
    <name evidence="17" type="primary">cdd</name>
    <name evidence="17" type="ORF">D0Y50_08810</name>
</gene>